<comment type="catalytic activity">
    <reaction evidence="1 9">
        <text>S-adenosyl-L-methionine + a thiopurine = S-adenosyl-L-homocysteine + a thiopurine S-methylether.</text>
        <dbReference type="EC" id="2.1.1.67"/>
    </reaction>
</comment>
<dbReference type="PROSITE" id="PS51585">
    <property type="entry name" value="SAM_MT_TPMT"/>
    <property type="match status" value="1"/>
</dbReference>
<dbReference type="InterPro" id="IPR029063">
    <property type="entry name" value="SAM-dependent_MTases_sf"/>
</dbReference>
<dbReference type="SUPFAM" id="SSF53335">
    <property type="entry name" value="S-adenosyl-L-methionine-dependent methyltransferases"/>
    <property type="match status" value="1"/>
</dbReference>
<dbReference type="PIRSF" id="PIRSF023956">
    <property type="entry name" value="Thiopurine_S-methyltransferase"/>
    <property type="match status" value="1"/>
</dbReference>
<feature type="binding site" evidence="9">
    <location>
        <position position="10"/>
    </location>
    <ligand>
        <name>S-adenosyl-L-methionine</name>
        <dbReference type="ChEBI" id="CHEBI:59789"/>
    </ligand>
</feature>
<evidence type="ECO:0000313" key="11">
    <source>
        <dbReference type="Proteomes" id="UP001620597"/>
    </source>
</evidence>
<reference evidence="10 11" key="1">
    <citation type="submission" date="2024-03" db="EMBL/GenBank/DDBJ databases">
        <title>High-quality draft genome sequence of Oceanobacter sp. wDCs-4.</title>
        <authorList>
            <person name="Dong C."/>
        </authorList>
    </citation>
    <scope>NUCLEOTIDE SEQUENCE [LARGE SCALE GENOMIC DNA]</scope>
    <source>
        <strain evidence="11">wDCs-4</strain>
    </source>
</reference>
<dbReference type="NCBIfam" id="NF009732">
    <property type="entry name" value="PRK13255.1"/>
    <property type="match status" value="1"/>
</dbReference>
<dbReference type="NCBIfam" id="TIGR03840">
    <property type="entry name" value="TMPT_Se_Te"/>
    <property type="match status" value="1"/>
</dbReference>
<feature type="binding site" evidence="9">
    <location>
        <position position="45"/>
    </location>
    <ligand>
        <name>S-adenosyl-L-methionine</name>
        <dbReference type="ChEBI" id="CHEBI:59789"/>
    </ligand>
</feature>
<evidence type="ECO:0000256" key="6">
    <source>
        <dbReference type="ARBA" id="ARBA00022603"/>
    </source>
</evidence>
<evidence type="ECO:0000256" key="4">
    <source>
        <dbReference type="ARBA" id="ARBA00011905"/>
    </source>
</evidence>
<dbReference type="InterPro" id="IPR022474">
    <property type="entry name" value="Thiopur_S-MeTfrase_Se/Te_detox"/>
</dbReference>
<protein>
    <recommendedName>
        <fullName evidence="4 9">Thiopurine S-methyltransferase</fullName>
        <ecNumber evidence="4 9">2.1.1.67</ecNumber>
    </recommendedName>
    <alternativeName>
        <fullName evidence="9">Thiopurine methyltransferase</fullName>
    </alternativeName>
</protein>
<dbReference type="Gene3D" id="3.40.50.150">
    <property type="entry name" value="Vaccinia Virus protein VP39"/>
    <property type="match status" value="1"/>
</dbReference>
<evidence type="ECO:0000256" key="3">
    <source>
        <dbReference type="ARBA" id="ARBA00008145"/>
    </source>
</evidence>
<keyword evidence="7 9" id="KW-0808">Transferase</keyword>
<evidence type="ECO:0000256" key="7">
    <source>
        <dbReference type="ARBA" id="ARBA00022679"/>
    </source>
</evidence>
<feature type="binding site" evidence="9">
    <location>
        <position position="123"/>
    </location>
    <ligand>
        <name>S-adenosyl-L-methionine</name>
        <dbReference type="ChEBI" id="CHEBI:59789"/>
    </ligand>
</feature>
<feature type="binding site" evidence="9">
    <location>
        <position position="66"/>
    </location>
    <ligand>
        <name>S-adenosyl-L-methionine</name>
        <dbReference type="ChEBI" id="CHEBI:59789"/>
    </ligand>
</feature>
<evidence type="ECO:0000256" key="9">
    <source>
        <dbReference type="HAMAP-Rule" id="MF_00812"/>
    </source>
</evidence>
<dbReference type="GO" id="GO:0008119">
    <property type="term" value="F:thiopurine S-methyltransferase activity"/>
    <property type="evidence" value="ECO:0007669"/>
    <property type="project" value="UniProtKB-EC"/>
</dbReference>
<keyword evidence="11" id="KW-1185">Reference proteome</keyword>
<dbReference type="Proteomes" id="UP001620597">
    <property type="component" value="Unassembled WGS sequence"/>
</dbReference>
<sequence>MDASFWHAKWERGEIGFHNSEANPALIRCYDHLGLEQGQRVFLPLCGKTLDIAWLLDKGLRVVGAELSEKAIQGLFHELGVEPAIRQVGSLLLYQAEALDIFVGDIFDLSADVLGAVDAIYDRAALVALPPALRQQYTVHLRTITATARQLVICYEYDQAQRNGPPFSVASEEVHQHYDDYYRLSLLETQDVAGVMKNRLTAHETVWALQPLV</sequence>
<dbReference type="InterPro" id="IPR025835">
    <property type="entry name" value="Thiopurine_S-MeTrfase"/>
</dbReference>
<comment type="caution">
    <text evidence="10">The sequence shown here is derived from an EMBL/GenBank/DDBJ whole genome shotgun (WGS) entry which is preliminary data.</text>
</comment>
<dbReference type="GO" id="GO:0032259">
    <property type="term" value="P:methylation"/>
    <property type="evidence" value="ECO:0007669"/>
    <property type="project" value="UniProtKB-KW"/>
</dbReference>
<name>A0ABW8NFS8_9GAMM</name>
<dbReference type="HAMAP" id="MF_00812">
    <property type="entry name" value="Thiopur_methtran"/>
    <property type="match status" value="1"/>
</dbReference>
<keyword evidence="6 9" id="KW-0489">Methyltransferase</keyword>
<dbReference type="EC" id="2.1.1.67" evidence="4 9"/>
<evidence type="ECO:0000256" key="2">
    <source>
        <dbReference type="ARBA" id="ARBA00004496"/>
    </source>
</evidence>
<gene>
    <name evidence="10" type="primary">tmpT</name>
    <name evidence="9" type="synonym">tpm</name>
    <name evidence="10" type="ORF">WG929_05240</name>
</gene>
<comment type="similarity">
    <text evidence="3 9">Belongs to the class I-like SAM-binding methyltransferase superfamily. TPMT family.</text>
</comment>
<dbReference type="Pfam" id="PF05724">
    <property type="entry name" value="TPMT"/>
    <property type="match status" value="1"/>
</dbReference>
<keyword evidence="5 9" id="KW-0963">Cytoplasm</keyword>
<accession>A0ABW8NFS8</accession>
<proteinExistence type="inferred from homology"/>
<dbReference type="InterPro" id="IPR008854">
    <property type="entry name" value="TPMT"/>
</dbReference>
<evidence type="ECO:0000313" key="10">
    <source>
        <dbReference type="EMBL" id="MFK4751813.1"/>
    </source>
</evidence>
<dbReference type="RefSeq" id="WP_416205185.1">
    <property type="nucleotide sequence ID" value="NZ_JBBKTX010000005.1"/>
</dbReference>
<dbReference type="EMBL" id="JBBKTX010000005">
    <property type="protein sequence ID" value="MFK4751813.1"/>
    <property type="molecule type" value="Genomic_DNA"/>
</dbReference>
<evidence type="ECO:0000256" key="8">
    <source>
        <dbReference type="ARBA" id="ARBA00022691"/>
    </source>
</evidence>
<evidence type="ECO:0000256" key="1">
    <source>
        <dbReference type="ARBA" id="ARBA00000903"/>
    </source>
</evidence>
<organism evidence="10 11">
    <name type="scientific">Oceanobacter antarcticus</name>
    <dbReference type="NCBI Taxonomy" id="3133425"/>
    <lineage>
        <taxon>Bacteria</taxon>
        <taxon>Pseudomonadati</taxon>
        <taxon>Pseudomonadota</taxon>
        <taxon>Gammaproteobacteria</taxon>
        <taxon>Oceanospirillales</taxon>
        <taxon>Oceanospirillaceae</taxon>
        <taxon>Oceanobacter</taxon>
    </lineage>
</organism>
<comment type="subcellular location">
    <subcellularLocation>
        <location evidence="2 9">Cytoplasm</location>
    </subcellularLocation>
</comment>
<dbReference type="PANTHER" id="PTHR10259:SF11">
    <property type="entry name" value="THIOPURINE S-METHYLTRANSFERASE"/>
    <property type="match status" value="1"/>
</dbReference>
<evidence type="ECO:0000256" key="5">
    <source>
        <dbReference type="ARBA" id="ARBA00022490"/>
    </source>
</evidence>
<keyword evidence="8 9" id="KW-0949">S-adenosyl-L-methionine</keyword>
<dbReference type="PANTHER" id="PTHR10259">
    <property type="entry name" value="THIOPURINE S-METHYLTRANSFERASE"/>
    <property type="match status" value="1"/>
</dbReference>